<dbReference type="InterPro" id="IPR019734">
    <property type="entry name" value="TPR_rpt"/>
</dbReference>
<keyword evidence="3" id="KW-0449">Lipoprotein</keyword>
<keyword evidence="4" id="KW-1185">Reference proteome</keyword>
<accession>A0A0H5CYT1</accession>
<proteinExistence type="predicted"/>
<dbReference type="RefSeq" id="WP_050672805.1">
    <property type="nucleotide sequence ID" value="NZ_CVRL01000013.1"/>
</dbReference>
<dbReference type="PROSITE" id="PS50005">
    <property type="entry name" value="TPR"/>
    <property type="match status" value="3"/>
</dbReference>
<feature type="signal peptide" evidence="2">
    <location>
        <begin position="1"/>
        <end position="27"/>
    </location>
</feature>
<evidence type="ECO:0000256" key="1">
    <source>
        <dbReference type="PROSITE-ProRule" id="PRU00339"/>
    </source>
</evidence>
<feature type="repeat" description="TPR" evidence="1">
    <location>
        <begin position="362"/>
        <end position="395"/>
    </location>
</feature>
<dbReference type="SMART" id="SM00028">
    <property type="entry name" value="TPR"/>
    <property type="match status" value="6"/>
</dbReference>
<dbReference type="AlphaFoldDB" id="A0A0H5CYT1"/>
<protein>
    <submittedName>
        <fullName evidence="3">Lipoprotein NlpI</fullName>
    </submittedName>
</protein>
<evidence type="ECO:0000313" key="3">
    <source>
        <dbReference type="EMBL" id="CRL10197.1"/>
    </source>
</evidence>
<dbReference type="STRING" id="481446.NIT7645_02394"/>
<name>A0A0H5CYT1_9RHOB</name>
<reference evidence="4" key="1">
    <citation type="submission" date="2015-05" db="EMBL/GenBank/DDBJ databases">
        <authorList>
            <person name="Rodrigo-Torres Lidia"/>
            <person name="Arahal R.David."/>
        </authorList>
    </citation>
    <scope>NUCLEOTIDE SEQUENCE [LARGE SCALE GENOMIC DNA]</scope>
    <source>
        <strain evidence="4">CECT 7321</strain>
    </source>
</reference>
<dbReference type="EMBL" id="CVRL01000013">
    <property type="protein sequence ID" value="CRL10197.1"/>
    <property type="molecule type" value="Genomic_DNA"/>
</dbReference>
<organism evidence="3 4">
    <name type="scientific">Phaeobacter italicus</name>
    <dbReference type="NCBI Taxonomy" id="481446"/>
    <lineage>
        <taxon>Bacteria</taxon>
        <taxon>Pseudomonadati</taxon>
        <taxon>Pseudomonadota</taxon>
        <taxon>Alphaproteobacteria</taxon>
        <taxon>Rhodobacterales</taxon>
        <taxon>Roseobacteraceae</taxon>
        <taxon>Phaeobacter</taxon>
    </lineage>
</organism>
<dbReference type="Proteomes" id="UP000043764">
    <property type="component" value="Unassembled WGS sequence"/>
</dbReference>
<dbReference type="InterPro" id="IPR011990">
    <property type="entry name" value="TPR-like_helical_dom_sf"/>
</dbReference>
<feature type="repeat" description="TPR" evidence="1">
    <location>
        <begin position="469"/>
        <end position="502"/>
    </location>
</feature>
<feature type="repeat" description="TPR" evidence="1">
    <location>
        <begin position="400"/>
        <end position="433"/>
    </location>
</feature>
<keyword evidence="1" id="KW-0802">TPR repeat</keyword>
<dbReference type="Pfam" id="PF13174">
    <property type="entry name" value="TPR_6"/>
    <property type="match status" value="1"/>
</dbReference>
<dbReference type="Pfam" id="PF13424">
    <property type="entry name" value="TPR_12"/>
    <property type="match status" value="1"/>
</dbReference>
<dbReference type="Gene3D" id="1.25.40.10">
    <property type="entry name" value="Tetratricopeptide repeat domain"/>
    <property type="match status" value="3"/>
</dbReference>
<dbReference type="PANTHER" id="PTHR12558:SF13">
    <property type="entry name" value="CELL DIVISION CYCLE PROTEIN 27 HOMOLOG"/>
    <property type="match status" value="1"/>
</dbReference>
<dbReference type="PANTHER" id="PTHR12558">
    <property type="entry name" value="CELL DIVISION CYCLE 16,23,27"/>
    <property type="match status" value="1"/>
</dbReference>
<evidence type="ECO:0000256" key="2">
    <source>
        <dbReference type="SAM" id="SignalP"/>
    </source>
</evidence>
<dbReference type="Pfam" id="PF13432">
    <property type="entry name" value="TPR_16"/>
    <property type="match status" value="1"/>
</dbReference>
<evidence type="ECO:0000313" key="4">
    <source>
        <dbReference type="Proteomes" id="UP000043764"/>
    </source>
</evidence>
<sequence>MPVPILRSLTCAAALAAALPLPSIAQADGLAGSYLAARAATLDSDFEASADYYNRALVRDPQNPLLMEHVVFARLALGDVAGAAPVAARLWELGARSQVANIVMAADTVLKEDFQAIIDRKGAQYEINGLVDGLILGWAHLGAGSVSAALAQFDELGKKDGLGLFARYHRALALASVGDYEGAEALFAADDGQLTNTSRRAVIARLEILSQLGRNEQALQVMADAFDGQLDPGLTALSDRLHAGETLPFTLAATPRDGIAEVFFTMGAALNGEMADDYVLMYARVAAALREDHVDAILLAAELFDKLGRYALSIDLYKMVPRGHPDYHAAELGRAEALRRAAKPDAAAEVLQQLARDFPNEAPVYTNLGDLLRQQEDYAGAVKAYDTALGLIDEAQDGRWFLLYARGICHERLKNWDQAEADFRAALAIRPDQPQVLNYLGYSLVEKQIKLDEALSMIERAVDARPDAGYIVDSLGWVLYRLGRYEDAVGHMETAVELMPVDPVVNDHLGDVYWAVGRAREAEFQWKRALSFIDPEDTDGEADPERIRRKLEIGLDAVLLEEGAEPLKVANDG</sequence>
<feature type="chain" id="PRO_5005217970" evidence="2">
    <location>
        <begin position="28"/>
        <end position="573"/>
    </location>
</feature>
<keyword evidence="2" id="KW-0732">Signal</keyword>
<dbReference type="SUPFAM" id="SSF48452">
    <property type="entry name" value="TPR-like"/>
    <property type="match status" value="3"/>
</dbReference>
<gene>
    <name evidence="3" type="primary">nlpI</name>
    <name evidence="3" type="ORF">NIT7321_01041</name>
</gene>